<evidence type="ECO:0000256" key="1">
    <source>
        <dbReference type="SAM" id="Phobius"/>
    </source>
</evidence>
<feature type="transmembrane region" description="Helical" evidence="1">
    <location>
        <begin position="6"/>
        <end position="25"/>
    </location>
</feature>
<evidence type="ECO:0000313" key="5">
    <source>
        <dbReference type="Proteomes" id="UP000309676"/>
    </source>
</evidence>
<sequence>MEQTFNGIDFLSALALLFLFLYVLFTNEIRQLHKVYIAFHIAMMTWPYGMFMLSITPDQDYQWYAVNLAFVGLSFLGYGWLMFSLMLTKGLYRMKKAGYLVLGLPALVAAVLVTLNPWHGLFAATPTTWLAERTYGPVFWYLAGISVLYVLLGSVVMIRALFKTKDFGFRRQIVLFLLGQSIMLLLALLDTVYTSTPLFPHLENVTGLTSLGIVFSDICFVIAIRKNNAFRIISIALREVVDSMDTGIVILDDRHNVLDRNAVATRFFPMTVGQPFPIESLMEGALEPGFGRGFLSSYFNETGKFLQTEVLVREQAPIHVTVKITPIYSDNGSYVGRIVTLQDVTEWRRLVHELHDRNEDLTLRNGELTLMQEELSVANRKLELLATTDPLTGCYNRRYLFQMLEYQIAVEQRYRVPFSLILFDVDHFKQINDTYGHHIGDEVLRHTSTLIRARLRESDIFARYGGEEFTIYLPHTENRDAYRLAEQLRRIVESQVVATDRGDIQITISMGLISVDGDSYEDENPKQFLVEVMRKADAALYRAKEQGRNRVVVA</sequence>
<dbReference type="InterPro" id="IPR029787">
    <property type="entry name" value="Nucleotide_cyclase"/>
</dbReference>
<dbReference type="Proteomes" id="UP000309676">
    <property type="component" value="Unassembled WGS sequence"/>
</dbReference>
<dbReference type="InterPro" id="IPR000160">
    <property type="entry name" value="GGDEF_dom"/>
</dbReference>
<proteinExistence type="predicted"/>
<dbReference type="NCBIfam" id="TIGR00254">
    <property type="entry name" value="GGDEF"/>
    <property type="match status" value="1"/>
</dbReference>
<evidence type="ECO:0000313" key="4">
    <source>
        <dbReference type="EMBL" id="TLS48389.1"/>
    </source>
</evidence>
<dbReference type="Pfam" id="PF00990">
    <property type="entry name" value="GGDEF"/>
    <property type="match status" value="1"/>
</dbReference>
<organism evidence="4 5">
    <name type="scientific">Paenibacillus antri</name>
    <dbReference type="NCBI Taxonomy" id="2582848"/>
    <lineage>
        <taxon>Bacteria</taxon>
        <taxon>Bacillati</taxon>
        <taxon>Bacillota</taxon>
        <taxon>Bacilli</taxon>
        <taxon>Bacillales</taxon>
        <taxon>Paenibacillaceae</taxon>
        <taxon>Paenibacillus</taxon>
    </lineage>
</organism>
<comment type="caution">
    <text evidence="4">The sequence shown here is derived from an EMBL/GenBank/DDBJ whole genome shotgun (WGS) entry which is preliminary data.</text>
</comment>
<feature type="domain" description="GGDEF" evidence="3">
    <location>
        <begin position="416"/>
        <end position="554"/>
    </location>
</feature>
<feature type="transmembrane region" description="Helical" evidence="1">
    <location>
        <begin position="174"/>
        <end position="193"/>
    </location>
</feature>
<dbReference type="PANTHER" id="PTHR45138">
    <property type="entry name" value="REGULATORY COMPONENTS OF SENSORY TRANSDUCTION SYSTEM"/>
    <property type="match status" value="1"/>
</dbReference>
<accession>A0A5R9G065</accession>
<feature type="transmembrane region" description="Helical" evidence="1">
    <location>
        <begin position="205"/>
        <end position="224"/>
    </location>
</feature>
<evidence type="ECO:0000259" key="2">
    <source>
        <dbReference type="PROSITE" id="PS50113"/>
    </source>
</evidence>
<gene>
    <name evidence="4" type="ORF">FE782_30740</name>
</gene>
<keyword evidence="1" id="KW-0472">Membrane</keyword>
<dbReference type="Pfam" id="PF16927">
    <property type="entry name" value="HisKA_7TM"/>
    <property type="match status" value="1"/>
</dbReference>
<name>A0A5R9G065_9BACL</name>
<dbReference type="InterPro" id="IPR043128">
    <property type="entry name" value="Rev_trsase/Diguanyl_cyclase"/>
</dbReference>
<keyword evidence="5" id="KW-1185">Reference proteome</keyword>
<dbReference type="SUPFAM" id="SSF55785">
    <property type="entry name" value="PYP-like sensor domain (PAS domain)"/>
    <property type="match status" value="1"/>
</dbReference>
<feature type="transmembrane region" description="Helical" evidence="1">
    <location>
        <begin position="37"/>
        <end position="55"/>
    </location>
</feature>
<dbReference type="InterPro" id="IPR035965">
    <property type="entry name" value="PAS-like_dom_sf"/>
</dbReference>
<feature type="transmembrane region" description="Helical" evidence="1">
    <location>
        <begin position="138"/>
        <end position="162"/>
    </location>
</feature>
<dbReference type="PANTHER" id="PTHR45138:SF9">
    <property type="entry name" value="DIGUANYLATE CYCLASE DGCM-RELATED"/>
    <property type="match status" value="1"/>
</dbReference>
<keyword evidence="1" id="KW-0812">Transmembrane</keyword>
<dbReference type="CDD" id="cd01949">
    <property type="entry name" value="GGDEF"/>
    <property type="match status" value="1"/>
</dbReference>
<dbReference type="OrthoDB" id="9759607at2"/>
<dbReference type="Gene3D" id="3.30.450.20">
    <property type="entry name" value="PAS domain"/>
    <property type="match status" value="1"/>
</dbReference>
<dbReference type="SUPFAM" id="SSF55073">
    <property type="entry name" value="Nucleotide cyclase"/>
    <property type="match status" value="1"/>
</dbReference>
<dbReference type="InterPro" id="IPR000700">
    <property type="entry name" value="PAS-assoc_C"/>
</dbReference>
<dbReference type="Gene3D" id="3.30.70.270">
    <property type="match status" value="1"/>
</dbReference>
<dbReference type="SMART" id="SM00267">
    <property type="entry name" value="GGDEF"/>
    <property type="match status" value="1"/>
</dbReference>
<dbReference type="FunFam" id="3.30.70.270:FF:000001">
    <property type="entry name" value="Diguanylate cyclase domain protein"/>
    <property type="match status" value="1"/>
</dbReference>
<protein>
    <submittedName>
        <fullName evidence="4">Diguanylate cyclase</fullName>
    </submittedName>
</protein>
<reference evidence="4 5" key="1">
    <citation type="submission" date="2019-05" db="EMBL/GenBank/DDBJ databases">
        <authorList>
            <person name="Narsing Rao M.P."/>
            <person name="Li W.J."/>
        </authorList>
    </citation>
    <scope>NUCLEOTIDE SEQUENCE [LARGE SCALE GENOMIC DNA]</scope>
    <source>
        <strain evidence="4 5">SYSU_K30003</strain>
    </source>
</reference>
<dbReference type="InterPro" id="IPR050469">
    <property type="entry name" value="Diguanylate_Cyclase"/>
</dbReference>
<feature type="domain" description="PAC" evidence="2">
    <location>
        <begin position="304"/>
        <end position="356"/>
    </location>
</feature>
<keyword evidence="1" id="KW-1133">Transmembrane helix</keyword>
<dbReference type="PROSITE" id="PS50887">
    <property type="entry name" value="GGDEF"/>
    <property type="match status" value="1"/>
</dbReference>
<feature type="transmembrane region" description="Helical" evidence="1">
    <location>
        <begin position="61"/>
        <end position="85"/>
    </location>
</feature>
<dbReference type="InterPro" id="IPR031621">
    <property type="entry name" value="HisKA_7TM"/>
</dbReference>
<dbReference type="EMBL" id="VCIW01000037">
    <property type="protein sequence ID" value="TLS48389.1"/>
    <property type="molecule type" value="Genomic_DNA"/>
</dbReference>
<dbReference type="GO" id="GO:0052621">
    <property type="term" value="F:diguanylate cyclase activity"/>
    <property type="evidence" value="ECO:0007669"/>
    <property type="project" value="TreeGrafter"/>
</dbReference>
<dbReference type="AlphaFoldDB" id="A0A5R9G065"/>
<dbReference type="RefSeq" id="WP_138198181.1">
    <property type="nucleotide sequence ID" value="NZ_VCIW01000037.1"/>
</dbReference>
<evidence type="ECO:0000259" key="3">
    <source>
        <dbReference type="PROSITE" id="PS50887"/>
    </source>
</evidence>
<feature type="transmembrane region" description="Helical" evidence="1">
    <location>
        <begin position="97"/>
        <end position="118"/>
    </location>
</feature>
<dbReference type="PROSITE" id="PS50113">
    <property type="entry name" value="PAC"/>
    <property type="match status" value="1"/>
</dbReference>